<dbReference type="InterPro" id="IPR050503">
    <property type="entry name" value="cAMP-dep_PK_reg_su-like"/>
</dbReference>
<dbReference type="GO" id="GO:0005952">
    <property type="term" value="C:cAMP-dependent protein kinase complex"/>
    <property type="evidence" value="ECO:0007669"/>
    <property type="project" value="InterPro"/>
</dbReference>
<feature type="non-terminal residue" evidence="3">
    <location>
        <position position="1"/>
    </location>
</feature>
<dbReference type="PROSITE" id="PS50042">
    <property type="entry name" value="CNMP_BINDING_3"/>
    <property type="match status" value="2"/>
</dbReference>
<dbReference type="Proteomes" id="UP000654075">
    <property type="component" value="Unassembled WGS sequence"/>
</dbReference>
<evidence type="ECO:0000259" key="2">
    <source>
        <dbReference type="PROSITE" id="PS50042"/>
    </source>
</evidence>
<accession>A0A813FDF5</accession>
<dbReference type="PANTHER" id="PTHR11635:SF152">
    <property type="entry name" value="CAMP-DEPENDENT PROTEIN KINASE TYPE I REGULATORY SUBUNIT-RELATED"/>
    <property type="match status" value="1"/>
</dbReference>
<dbReference type="SMART" id="SM00100">
    <property type="entry name" value="cNMP"/>
    <property type="match status" value="2"/>
</dbReference>
<dbReference type="OrthoDB" id="100546at2759"/>
<keyword evidence="1" id="KW-0175">Coiled coil</keyword>
<keyword evidence="4" id="KW-1185">Reference proteome</keyword>
<gene>
    <name evidence="3" type="ORF">PGLA1383_LOCUS28330</name>
</gene>
<evidence type="ECO:0000256" key="1">
    <source>
        <dbReference type="SAM" id="Coils"/>
    </source>
</evidence>
<dbReference type="EMBL" id="CAJNNV010024713">
    <property type="protein sequence ID" value="CAE8610513.1"/>
    <property type="molecule type" value="Genomic_DNA"/>
</dbReference>
<sequence length="606" mass="66429">AMAKAASRLLEHDGLISEAKADEAVKQGLLEEVTRLVTALGEEVNEAESKEFETLNQVKALRARKQEAAKATAQRRAEVQELQDVFVLLEMEAARCSKQRENAASFESEQDAKRQKIDELQQVVTDAKKAQDELRQREREAREAMRKLLKEQKQLSHIGPFGRRQRDSQKAKVGAVPDSSNDAAPVVDANSAAPAVDLMPVKKEVMQAFGKARAPVTEVSVPGECGGFVLRGMAVVSSDARVRGEHSSEARGFLKSILVGEAVQLERVVGQRDIADLALGASAKHFMFASVVKLKEFKEVILGMKVKHAVEGEEIFKQGQHGDSVYFIRSGQFACSQDGEILSTIGPDGSFGELALIYEAKRTVTVTCKEPGELWKMDKRSFEQCLNKLKSVQKERALEFFRSSPDFACLREADLRSLTDFCLLQNYADGDTILSEGEVGEWMFIIMSGKVALSDERQATIERPGSIIGSSGVVYGKRQAFGAKAKGPVDCLALGKAALDEVQPAGSRCARRCAFKALLQGLPRQPGEPDLWRILTQDQQHYLISRAEDGIFEPGEIIFAPGDEAQLIIVVSGEIAIVQQIPGTREEGDYVYVDNGGADIRANAEM</sequence>
<dbReference type="InterPro" id="IPR000595">
    <property type="entry name" value="cNMP-bd_dom"/>
</dbReference>
<dbReference type="GO" id="GO:0034236">
    <property type="term" value="F:protein kinase A catalytic subunit binding"/>
    <property type="evidence" value="ECO:0007669"/>
    <property type="project" value="TreeGrafter"/>
</dbReference>
<dbReference type="Pfam" id="PF00027">
    <property type="entry name" value="cNMP_binding"/>
    <property type="match status" value="2"/>
</dbReference>
<dbReference type="InterPro" id="IPR018490">
    <property type="entry name" value="cNMP-bd_dom_sf"/>
</dbReference>
<organism evidence="3 4">
    <name type="scientific">Polarella glacialis</name>
    <name type="common">Dinoflagellate</name>
    <dbReference type="NCBI Taxonomy" id="89957"/>
    <lineage>
        <taxon>Eukaryota</taxon>
        <taxon>Sar</taxon>
        <taxon>Alveolata</taxon>
        <taxon>Dinophyceae</taxon>
        <taxon>Suessiales</taxon>
        <taxon>Suessiaceae</taxon>
        <taxon>Polarella</taxon>
    </lineage>
</organism>
<comment type="caution">
    <text evidence="3">The sequence shown here is derived from an EMBL/GenBank/DDBJ whole genome shotgun (WGS) entry which is preliminary data.</text>
</comment>
<dbReference type="InterPro" id="IPR014710">
    <property type="entry name" value="RmlC-like_jellyroll"/>
</dbReference>
<evidence type="ECO:0000313" key="3">
    <source>
        <dbReference type="EMBL" id="CAE8610513.1"/>
    </source>
</evidence>
<feature type="coiled-coil region" evidence="1">
    <location>
        <begin position="30"/>
        <end position="155"/>
    </location>
</feature>
<dbReference type="GO" id="GO:0030552">
    <property type="term" value="F:cAMP binding"/>
    <property type="evidence" value="ECO:0007669"/>
    <property type="project" value="TreeGrafter"/>
</dbReference>
<evidence type="ECO:0000313" key="4">
    <source>
        <dbReference type="Proteomes" id="UP000654075"/>
    </source>
</evidence>
<dbReference type="SUPFAM" id="SSF51206">
    <property type="entry name" value="cAMP-binding domain-like"/>
    <property type="match status" value="3"/>
</dbReference>
<feature type="domain" description="Cyclic nucleotide-binding" evidence="2">
    <location>
        <begin position="406"/>
        <end position="502"/>
    </location>
</feature>
<dbReference type="GO" id="GO:0005829">
    <property type="term" value="C:cytosol"/>
    <property type="evidence" value="ECO:0007669"/>
    <property type="project" value="TreeGrafter"/>
</dbReference>
<dbReference type="AlphaFoldDB" id="A0A813FDF5"/>
<proteinExistence type="predicted"/>
<protein>
    <recommendedName>
        <fullName evidence="2">Cyclic nucleotide-binding domain-containing protein</fullName>
    </recommendedName>
</protein>
<dbReference type="CDD" id="cd00038">
    <property type="entry name" value="CAP_ED"/>
    <property type="match status" value="2"/>
</dbReference>
<reference evidence="3" key="1">
    <citation type="submission" date="2021-02" db="EMBL/GenBank/DDBJ databases">
        <authorList>
            <person name="Dougan E. K."/>
            <person name="Rhodes N."/>
            <person name="Thang M."/>
            <person name="Chan C."/>
        </authorList>
    </citation>
    <scope>NUCLEOTIDE SEQUENCE</scope>
</reference>
<dbReference type="Gene3D" id="2.60.120.10">
    <property type="entry name" value="Jelly Rolls"/>
    <property type="match status" value="2"/>
</dbReference>
<feature type="domain" description="Cyclic nucleotide-binding" evidence="2">
    <location>
        <begin position="288"/>
        <end position="403"/>
    </location>
</feature>
<feature type="non-terminal residue" evidence="3">
    <location>
        <position position="606"/>
    </location>
</feature>
<dbReference type="PANTHER" id="PTHR11635">
    <property type="entry name" value="CAMP-DEPENDENT PROTEIN KINASE REGULATORY CHAIN"/>
    <property type="match status" value="1"/>
</dbReference>
<dbReference type="GO" id="GO:0004862">
    <property type="term" value="F:cAMP-dependent protein kinase inhibitor activity"/>
    <property type="evidence" value="ECO:0007669"/>
    <property type="project" value="TreeGrafter"/>
</dbReference>
<name>A0A813FDF5_POLGL</name>